<name>A0A448NQX2_9FLAO</name>
<organism evidence="2 4">
    <name type="scientific">Kaistella antarctica</name>
    <dbReference type="NCBI Taxonomy" id="266748"/>
    <lineage>
        <taxon>Bacteria</taxon>
        <taxon>Pseudomonadati</taxon>
        <taxon>Bacteroidota</taxon>
        <taxon>Flavobacteriia</taxon>
        <taxon>Flavobacteriales</taxon>
        <taxon>Weeksellaceae</taxon>
        <taxon>Chryseobacterium group</taxon>
        <taxon>Kaistella</taxon>
    </lineage>
</organism>
<dbReference type="InterPro" id="IPR001387">
    <property type="entry name" value="Cro/C1-type_HTH"/>
</dbReference>
<protein>
    <recommendedName>
        <fullName evidence="5">Type II toxin-antitoxin system HicB family antitoxin</fullName>
    </recommendedName>
</protein>
<dbReference type="OrthoDB" id="965427at2"/>
<dbReference type="Proteomes" id="UP000028349">
    <property type="component" value="Unassembled WGS sequence"/>
</dbReference>
<proteinExistence type="predicted"/>
<dbReference type="SUPFAM" id="SSF143100">
    <property type="entry name" value="TTHA1013/TTHA0281-like"/>
    <property type="match status" value="1"/>
</dbReference>
<keyword evidence="3" id="KW-1185">Reference proteome</keyword>
<dbReference type="EMBL" id="LR134441">
    <property type="protein sequence ID" value="VEH99027.1"/>
    <property type="molecule type" value="Genomic_DNA"/>
</dbReference>
<dbReference type="InterPro" id="IPR035069">
    <property type="entry name" value="TTHA1013/TTHA0281-like"/>
</dbReference>
<dbReference type="EMBL" id="JPEP01000002">
    <property type="protein sequence ID" value="KEY19032.1"/>
    <property type="molecule type" value="Genomic_DNA"/>
</dbReference>
<dbReference type="CDD" id="cd00093">
    <property type="entry name" value="HTH_XRE"/>
    <property type="match status" value="1"/>
</dbReference>
<evidence type="ECO:0000313" key="3">
    <source>
        <dbReference type="Proteomes" id="UP000028349"/>
    </source>
</evidence>
<sequence length="130" mass="14852">MQKIKVIIDWDENFGAVSDLVDGCVATGKTFDQIKENYASALEFHLEGLEQEEIPPELLGKYKLEFELTAQALLHRFDKILTRATLSRITGINERQLGHYVSGYRNPKAEQRKKIVEAFHQLGKEFLSVS</sequence>
<dbReference type="Gene3D" id="3.30.160.250">
    <property type="match status" value="1"/>
</dbReference>
<dbReference type="KEGG" id="cant:NCTC13489_01296"/>
<dbReference type="SUPFAM" id="SSF47413">
    <property type="entry name" value="lambda repressor-like DNA-binding domains"/>
    <property type="match status" value="1"/>
</dbReference>
<reference evidence="1 3" key="1">
    <citation type="submission" date="2014-07" db="EMBL/GenBank/DDBJ databases">
        <authorList>
            <person name="Pisani N.G."/>
            <person name="Newman J.D."/>
        </authorList>
    </citation>
    <scope>NUCLEOTIDE SEQUENCE [LARGE SCALE GENOMIC DNA]</scope>
    <source>
        <strain evidence="1 3">LMG 24720</strain>
    </source>
</reference>
<evidence type="ECO:0000313" key="1">
    <source>
        <dbReference type="EMBL" id="KEY19032.1"/>
    </source>
</evidence>
<evidence type="ECO:0000313" key="4">
    <source>
        <dbReference type="Proteomes" id="UP000270036"/>
    </source>
</evidence>
<dbReference type="RefSeq" id="WP_034719802.1">
    <property type="nucleotide sequence ID" value="NZ_FOIX01000004.1"/>
</dbReference>
<evidence type="ECO:0008006" key="5">
    <source>
        <dbReference type="Google" id="ProtNLM"/>
    </source>
</evidence>
<dbReference type="AlphaFoldDB" id="A0A448NQX2"/>
<dbReference type="Proteomes" id="UP000270036">
    <property type="component" value="Chromosome"/>
</dbReference>
<gene>
    <name evidence="1" type="ORF">HY04_11365</name>
    <name evidence="2" type="ORF">NCTC13489_01296</name>
</gene>
<evidence type="ECO:0000313" key="2">
    <source>
        <dbReference type="EMBL" id="VEH99027.1"/>
    </source>
</evidence>
<dbReference type="InterPro" id="IPR010982">
    <property type="entry name" value="Lambda_DNA-bd_dom_sf"/>
</dbReference>
<dbReference type="GO" id="GO:0003677">
    <property type="term" value="F:DNA binding"/>
    <property type="evidence" value="ECO:0007669"/>
    <property type="project" value="InterPro"/>
</dbReference>
<dbReference type="STRING" id="266748.HY04_11365"/>
<accession>A0A448NQX2</accession>
<reference evidence="2 4" key="2">
    <citation type="submission" date="2018-12" db="EMBL/GenBank/DDBJ databases">
        <authorList>
            <consortium name="Pathogen Informatics"/>
        </authorList>
    </citation>
    <scope>NUCLEOTIDE SEQUENCE [LARGE SCALE GENOMIC DNA]</scope>
    <source>
        <strain evidence="2 4">NCTC13489</strain>
    </source>
</reference>